<dbReference type="EMBL" id="KE683364">
    <property type="protein sequence ID" value="ERE65683.1"/>
    <property type="molecule type" value="Genomic_DNA"/>
</dbReference>
<feature type="compositionally biased region" description="Basic and acidic residues" evidence="1">
    <location>
        <begin position="22"/>
        <end position="44"/>
    </location>
</feature>
<protein>
    <submittedName>
        <fullName evidence="2">Putative transposase</fullName>
    </submittedName>
</protein>
<evidence type="ECO:0000256" key="1">
    <source>
        <dbReference type="SAM" id="MobiDB-lite"/>
    </source>
</evidence>
<organism evidence="2 3">
    <name type="scientific">Cricetulus griseus</name>
    <name type="common">Chinese hamster</name>
    <name type="synonym">Cricetulus barabensis griseus</name>
    <dbReference type="NCBI Taxonomy" id="10029"/>
    <lineage>
        <taxon>Eukaryota</taxon>
        <taxon>Metazoa</taxon>
        <taxon>Chordata</taxon>
        <taxon>Craniata</taxon>
        <taxon>Vertebrata</taxon>
        <taxon>Euteleostomi</taxon>
        <taxon>Mammalia</taxon>
        <taxon>Eutheria</taxon>
        <taxon>Euarchontoglires</taxon>
        <taxon>Glires</taxon>
        <taxon>Rodentia</taxon>
        <taxon>Myomorpha</taxon>
        <taxon>Muroidea</taxon>
        <taxon>Cricetidae</taxon>
        <taxon>Cricetinae</taxon>
        <taxon>Cricetulus</taxon>
    </lineage>
</organism>
<feature type="region of interest" description="Disordered" evidence="1">
    <location>
        <begin position="65"/>
        <end position="86"/>
    </location>
</feature>
<evidence type="ECO:0000313" key="3">
    <source>
        <dbReference type="Proteomes" id="UP000030759"/>
    </source>
</evidence>
<gene>
    <name evidence="2" type="ORF">H671_xg20028</name>
</gene>
<evidence type="ECO:0000313" key="2">
    <source>
        <dbReference type="EMBL" id="ERE65683.1"/>
    </source>
</evidence>
<accession>A0A061HYA6</accession>
<name>A0A061HYA6_CRIGR</name>
<proteinExistence type="predicted"/>
<dbReference type="Proteomes" id="UP000030759">
    <property type="component" value="Unassembled WGS sequence"/>
</dbReference>
<feature type="region of interest" description="Disordered" evidence="1">
    <location>
        <begin position="1"/>
        <end position="44"/>
    </location>
</feature>
<feature type="compositionally biased region" description="Polar residues" evidence="1">
    <location>
        <begin position="1"/>
        <end position="21"/>
    </location>
</feature>
<sequence length="86" mass="10350">MRRGQGKSTFNNRNPNMTPPDTRNHTPARPEHHNADETEENDLKNIFRKMIEDLKEDMRKRIKEMEEKTNQNIQLSTNLKRKQFKT</sequence>
<dbReference type="AlphaFoldDB" id="A0A061HYA6"/>
<reference evidence="3" key="1">
    <citation type="journal article" date="2013" name="Nat. Biotechnol.">
        <title>Chinese hamster genome sequenced from sorted chromosomes.</title>
        <authorList>
            <person name="Brinkrolf K."/>
            <person name="Rupp O."/>
            <person name="Laux H."/>
            <person name="Kollin F."/>
            <person name="Ernst W."/>
            <person name="Linke B."/>
            <person name="Kofler R."/>
            <person name="Romand S."/>
            <person name="Hesse F."/>
            <person name="Budach W.E."/>
            <person name="Galosy S."/>
            <person name="Muller D."/>
            <person name="Noll T."/>
            <person name="Wienberg J."/>
            <person name="Jostock T."/>
            <person name="Leonard M."/>
            <person name="Grillari J."/>
            <person name="Tauch A."/>
            <person name="Goesmann A."/>
            <person name="Helk B."/>
            <person name="Mott J.E."/>
            <person name="Puhler A."/>
            <person name="Borth N."/>
        </authorList>
    </citation>
    <scope>NUCLEOTIDE SEQUENCE [LARGE SCALE GENOMIC DNA]</scope>
    <source>
        <strain evidence="3">17A/GY</strain>
    </source>
</reference>